<feature type="region of interest" description="Disordered" evidence="1">
    <location>
        <begin position="1"/>
        <end position="27"/>
    </location>
</feature>
<dbReference type="InterPro" id="IPR038765">
    <property type="entry name" value="Papain-like_cys_pep_sf"/>
</dbReference>
<sequence length="306" mass="34931">MPRINYSLDKIPPGRKKGVLKERTRGPKARRYDDRCESVRGQIELISPKFWEELAANEYHKQRRRRYRWTFDQNGLTSCAPESAYGGKGACDTRQGLPMVFTNPLFAFFTTSGGRDNGSVIGDNVEHLRDYGACPEEVWPRSKGFRAEPSSQAYKIAAFFKLKEFFYIETIDEFVSALLQGYDIHAGYDGHAVIFDRYLGGQKVEFKNSWGAWGDDGFGPLPLSKIYFPYGAYAYKLVVPYATPAADRGWDWLSPWQPKYDQAKLAEAVRIYNKVTMAKTARWLNSNANWREDTYAQALESCGLAI</sequence>
<organism evidence="2">
    <name type="scientific">marine sediment metagenome</name>
    <dbReference type="NCBI Taxonomy" id="412755"/>
    <lineage>
        <taxon>unclassified sequences</taxon>
        <taxon>metagenomes</taxon>
        <taxon>ecological metagenomes</taxon>
    </lineage>
</organism>
<evidence type="ECO:0008006" key="3">
    <source>
        <dbReference type="Google" id="ProtNLM"/>
    </source>
</evidence>
<evidence type="ECO:0000256" key="1">
    <source>
        <dbReference type="SAM" id="MobiDB-lite"/>
    </source>
</evidence>
<comment type="caution">
    <text evidence="2">The sequence shown here is derived from an EMBL/GenBank/DDBJ whole genome shotgun (WGS) entry which is preliminary data.</text>
</comment>
<name>A0A0F9GMM0_9ZZZZ</name>
<accession>A0A0F9GMM0</accession>
<proteinExistence type="predicted"/>
<dbReference type="AlphaFoldDB" id="A0A0F9GMM0"/>
<evidence type="ECO:0000313" key="2">
    <source>
        <dbReference type="EMBL" id="KKL91756.1"/>
    </source>
</evidence>
<reference evidence="2" key="1">
    <citation type="journal article" date="2015" name="Nature">
        <title>Complex archaea that bridge the gap between prokaryotes and eukaryotes.</title>
        <authorList>
            <person name="Spang A."/>
            <person name="Saw J.H."/>
            <person name="Jorgensen S.L."/>
            <person name="Zaremba-Niedzwiedzka K."/>
            <person name="Martijn J."/>
            <person name="Lind A.E."/>
            <person name="van Eijk R."/>
            <person name="Schleper C."/>
            <person name="Guy L."/>
            <person name="Ettema T.J."/>
        </authorList>
    </citation>
    <scope>NUCLEOTIDE SEQUENCE</scope>
</reference>
<dbReference type="EMBL" id="LAZR01019651">
    <property type="protein sequence ID" value="KKL91756.1"/>
    <property type="molecule type" value="Genomic_DNA"/>
</dbReference>
<gene>
    <name evidence="2" type="ORF">LCGC14_1891520</name>
</gene>
<dbReference type="Gene3D" id="3.90.70.10">
    <property type="entry name" value="Cysteine proteinases"/>
    <property type="match status" value="1"/>
</dbReference>
<dbReference type="SUPFAM" id="SSF54001">
    <property type="entry name" value="Cysteine proteinases"/>
    <property type="match status" value="1"/>
</dbReference>
<protein>
    <recommendedName>
        <fullName evidence="3">Peptidase C1A papain C-terminal domain-containing protein</fullName>
    </recommendedName>
</protein>